<keyword evidence="1" id="KW-0479">Metal-binding</keyword>
<evidence type="ECO:0000256" key="3">
    <source>
        <dbReference type="ARBA" id="ARBA00022833"/>
    </source>
</evidence>
<feature type="coiled-coil region" evidence="5">
    <location>
        <begin position="43"/>
        <end position="70"/>
    </location>
</feature>
<dbReference type="SUPFAM" id="SSF57903">
    <property type="entry name" value="FYVE/PHD zinc finger"/>
    <property type="match status" value="1"/>
</dbReference>
<dbReference type="InterPro" id="IPR011011">
    <property type="entry name" value="Znf_FYVE_PHD"/>
</dbReference>
<dbReference type="GO" id="GO:0008270">
    <property type="term" value="F:zinc ion binding"/>
    <property type="evidence" value="ECO:0007669"/>
    <property type="project" value="UniProtKB-KW"/>
</dbReference>
<feature type="domain" description="Phorbol-ester/DAG-type" evidence="8">
    <location>
        <begin position="87"/>
        <end position="134"/>
    </location>
</feature>
<name>A0AAV4BF34_9GAST</name>
<proteinExistence type="predicted"/>
<comment type="caution">
    <text evidence="9">The sequence shown here is derived from an EMBL/GenBank/DDBJ whole genome shotgun (WGS) entry which is preliminary data.</text>
</comment>
<evidence type="ECO:0000256" key="6">
    <source>
        <dbReference type="SAM" id="MobiDB-lite"/>
    </source>
</evidence>
<gene>
    <name evidence="9" type="ORF">PoB_004554600</name>
</gene>
<accession>A0AAV4BF34</accession>
<evidence type="ECO:0000256" key="5">
    <source>
        <dbReference type="SAM" id="Coils"/>
    </source>
</evidence>
<evidence type="ECO:0000256" key="1">
    <source>
        <dbReference type="ARBA" id="ARBA00022723"/>
    </source>
</evidence>
<evidence type="ECO:0000313" key="10">
    <source>
        <dbReference type="Proteomes" id="UP000735302"/>
    </source>
</evidence>
<protein>
    <submittedName>
        <fullName evidence="9">PHD finger protein 24</fullName>
    </submittedName>
</protein>
<keyword evidence="5" id="KW-0175">Coiled coil</keyword>
<evidence type="ECO:0000313" key="9">
    <source>
        <dbReference type="EMBL" id="GFO19041.1"/>
    </source>
</evidence>
<dbReference type="InterPro" id="IPR031946">
    <property type="entry name" value="KIAA1045_Zf_RING"/>
</dbReference>
<dbReference type="InterPro" id="IPR019786">
    <property type="entry name" value="Zinc_finger_PHD-type_CS"/>
</dbReference>
<sequence length="182" mass="20490">MGNQSSSEPGEEEGATIMPKSTIAKLRVMTKFTHDHRLRVDERAELYQAIAELKENRRRLSEDLDAEKAAKLNSRSISDVGKLDFLSEKPSWEAYENEKFCALCEKPAKRDEGFPCRVCPRLFHRLCLSKCGACRDADLKSAAESALTNAGWSCYNCTSALALTRVQQVVQEENFAVLKKQK</sequence>
<evidence type="ECO:0000256" key="4">
    <source>
        <dbReference type="PROSITE-ProRule" id="PRU00146"/>
    </source>
</evidence>
<dbReference type="Pfam" id="PF16744">
    <property type="entry name" value="zf-RING_15"/>
    <property type="match status" value="1"/>
</dbReference>
<dbReference type="InterPro" id="IPR002219">
    <property type="entry name" value="PKC_DAG/PE"/>
</dbReference>
<dbReference type="InterPro" id="IPR013083">
    <property type="entry name" value="Znf_RING/FYVE/PHD"/>
</dbReference>
<organism evidence="9 10">
    <name type="scientific">Plakobranchus ocellatus</name>
    <dbReference type="NCBI Taxonomy" id="259542"/>
    <lineage>
        <taxon>Eukaryota</taxon>
        <taxon>Metazoa</taxon>
        <taxon>Spiralia</taxon>
        <taxon>Lophotrochozoa</taxon>
        <taxon>Mollusca</taxon>
        <taxon>Gastropoda</taxon>
        <taxon>Heterobranchia</taxon>
        <taxon>Euthyneura</taxon>
        <taxon>Panpulmonata</taxon>
        <taxon>Sacoglossa</taxon>
        <taxon>Placobranchoidea</taxon>
        <taxon>Plakobranchidae</taxon>
        <taxon>Plakobranchus</taxon>
    </lineage>
</organism>
<dbReference type="Proteomes" id="UP000735302">
    <property type="component" value="Unassembled WGS sequence"/>
</dbReference>
<feature type="domain" description="PHD-type" evidence="7">
    <location>
        <begin position="98"/>
        <end position="160"/>
    </location>
</feature>
<keyword evidence="2 4" id="KW-0863">Zinc-finger</keyword>
<reference evidence="9 10" key="1">
    <citation type="journal article" date="2021" name="Elife">
        <title>Chloroplast acquisition without the gene transfer in kleptoplastic sea slugs, Plakobranchus ocellatus.</title>
        <authorList>
            <person name="Maeda T."/>
            <person name="Takahashi S."/>
            <person name="Yoshida T."/>
            <person name="Shimamura S."/>
            <person name="Takaki Y."/>
            <person name="Nagai Y."/>
            <person name="Toyoda A."/>
            <person name="Suzuki Y."/>
            <person name="Arimoto A."/>
            <person name="Ishii H."/>
            <person name="Satoh N."/>
            <person name="Nishiyama T."/>
            <person name="Hasebe M."/>
            <person name="Maruyama T."/>
            <person name="Minagawa J."/>
            <person name="Obokata J."/>
            <person name="Shigenobu S."/>
        </authorList>
    </citation>
    <scope>NUCLEOTIDE SEQUENCE [LARGE SCALE GENOMIC DNA]</scope>
</reference>
<dbReference type="PROSITE" id="PS50016">
    <property type="entry name" value="ZF_PHD_2"/>
    <property type="match status" value="1"/>
</dbReference>
<keyword evidence="3" id="KW-0862">Zinc</keyword>
<dbReference type="AlphaFoldDB" id="A0AAV4BF34"/>
<evidence type="ECO:0000259" key="7">
    <source>
        <dbReference type="PROSITE" id="PS50016"/>
    </source>
</evidence>
<dbReference type="EMBL" id="BLXT01004995">
    <property type="protein sequence ID" value="GFO19041.1"/>
    <property type="molecule type" value="Genomic_DNA"/>
</dbReference>
<dbReference type="PROSITE" id="PS50081">
    <property type="entry name" value="ZF_DAG_PE_2"/>
    <property type="match status" value="1"/>
</dbReference>
<dbReference type="Gene3D" id="3.30.40.10">
    <property type="entry name" value="Zinc/RING finger domain, C3HC4 (zinc finger)"/>
    <property type="match status" value="1"/>
</dbReference>
<feature type="region of interest" description="Disordered" evidence="6">
    <location>
        <begin position="1"/>
        <end position="20"/>
    </location>
</feature>
<evidence type="ECO:0000256" key="2">
    <source>
        <dbReference type="ARBA" id="ARBA00022771"/>
    </source>
</evidence>
<dbReference type="PROSITE" id="PS01359">
    <property type="entry name" value="ZF_PHD_1"/>
    <property type="match status" value="1"/>
</dbReference>
<keyword evidence="10" id="KW-1185">Reference proteome</keyword>
<dbReference type="InterPro" id="IPR019787">
    <property type="entry name" value="Znf_PHD-finger"/>
</dbReference>
<evidence type="ECO:0000259" key="8">
    <source>
        <dbReference type="PROSITE" id="PS50081"/>
    </source>
</evidence>